<keyword evidence="1" id="KW-0328">Glycosyltransferase</keyword>
<dbReference type="CDD" id="cd03789">
    <property type="entry name" value="GT9_LPS_heptosyltransferase"/>
    <property type="match status" value="1"/>
</dbReference>
<dbReference type="InterPro" id="IPR002201">
    <property type="entry name" value="Glyco_trans_9"/>
</dbReference>
<sequence>MQSSTIKNILFITSTRLGDAVISTGILNYLIQTYPNADFTIACGPVAAGVFERMPRRKKTIIMEKQRYDMHWFKLWKQCFLCHWDMVVDLRGSGISYALWAKNRKIIRGGRIKERKIEYLAKSFNLQPAPLPMMWTGEQDIDLAKQYLSDNHYIALAPTANWAGKVWSIDRFIVLAKKILVEFPKSQFAVFYGPGLQEYEMAKPLLNEGLPIINVGGDFTLSQVASMFLRCKAFVGNDSGLMHLAAACQIPVLGLFGPSQVSEYAPAGLNSQAVVAEGEEGKASMDNLSVDRVFEVLKKMLEQQNTIIH</sequence>
<dbReference type="SUPFAM" id="SSF53756">
    <property type="entry name" value="UDP-Glycosyltransferase/glycogen phosphorylase"/>
    <property type="match status" value="1"/>
</dbReference>
<organism evidence="3 4">
    <name type="scientific">Commensalibacter papalotli</name>
    <name type="common">ex Botero et al. 2024</name>
    <dbReference type="NCBI Taxonomy" id="2972766"/>
    <lineage>
        <taxon>Bacteria</taxon>
        <taxon>Pseudomonadati</taxon>
        <taxon>Pseudomonadota</taxon>
        <taxon>Alphaproteobacteria</taxon>
        <taxon>Acetobacterales</taxon>
        <taxon>Acetobacteraceae</taxon>
    </lineage>
</organism>
<evidence type="ECO:0000256" key="2">
    <source>
        <dbReference type="ARBA" id="ARBA00022679"/>
    </source>
</evidence>
<dbReference type="EMBL" id="CAMXCH010000002">
    <property type="protein sequence ID" value="CAI3944442.1"/>
    <property type="molecule type" value="Genomic_DNA"/>
</dbReference>
<dbReference type="InterPro" id="IPR051199">
    <property type="entry name" value="LPS_LOS_Heptosyltrfase"/>
</dbReference>
<evidence type="ECO:0000256" key="1">
    <source>
        <dbReference type="ARBA" id="ARBA00022676"/>
    </source>
</evidence>
<dbReference type="Pfam" id="PF01075">
    <property type="entry name" value="Glyco_transf_9"/>
    <property type="match status" value="1"/>
</dbReference>
<dbReference type="PANTHER" id="PTHR30160">
    <property type="entry name" value="TETRAACYLDISACCHARIDE 4'-KINASE-RELATED"/>
    <property type="match status" value="1"/>
</dbReference>
<dbReference type="Proteomes" id="UP001154272">
    <property type="component" value="Unassembled WGS sequence"/>
</dbReference>
<dbReference type="RefSeq" id="WP_034336644.1">
    <property type="nucleotide sequence ID" value="NZ_CAMXCH010000002.1"/>
</dbReference>
<gene>
    <name evidence="3" type="ORF">R83534S58_LOCUS1330</name>
</gene>
<comment type="caution">
    <text evidence="3">The sequence shown here is derived from an EMBL/GenBank/DDBJ whole genome shotgun (WGS) entry which is preliminary data.</text>
</comment>
<name>A0ABM9HQ16_9PROT</name>
<protein>
    <submittedName>
        <fullName evidence="3">ADP-heptose:LPS heptosyltransferase (RfaF) (PDB:1PSW)</fullName>
    </submittedName>
</protein>
<proteinExistence type="predicted"/>
<keyword evidence="2" id="KW-0808">Transferase</keyword>
<keyword evidence="4" id="KW-1185">Reference proteome</keyword>
<evidence type="ECO:0000313" key="4">
    <source>
        <dbReference type="Proteomes" id="UP001154272"/>
    </source>
</evidence>
<accession>A0ABM9HQ16</accession>
<reference evidence="3" key="1">
    <citation type="submission" date="2022-10" db="EMBL/GenBank/DDBJ databases">
        <authorList>
            <person name="Botero Cardona J."/>
        </authorList>
    </citation>
    <scope>NUCLEOTIDE SEQUENCE</scope>
    <source>
        <strain evidence="3">R-83534</strain>
    </source>
</reference>
<dbReference type="Gene3D" id="3.40.50.2000">
    <property type="entry name" value="Glycogen Phosphorylase B"/>
    <property type="match status" value="2"/>
</dbReference>
<evidence type="ECO:0000313" key="3">
    <source>
        <dbReference type="EMBL" id="CAI3944442.1"/>
    </source>
</evidence>